<keyword evidence="1" id="KW-0812">Transmembrane</keyword>
<evidence type="ECO:0000256" key="1">
    <source>
        <dbReference type="SAM" id="Phobius"/>
    </source>
</evidence>
<keyword evidence="1" id="KW-0472">Membrane</keyword>
<dbReference type="PANTHER" id="PTHR15573:SF0">
    <property type="entry name" value="G-PROTEIN COUPLED RECEPTOR 160-RELATED"/>
    <property type="match status" value="1"/>
</dbReference>
<dbReference type="GeneID" id="107086655"/>
<evidence type="ECO:0000313" key="3">
    <source>
        <dbReference type="Proteomes" id="UP000265020"/>
    </source>
</evidence>
<dbReference type="OMA" id="ENVCLWH"/>
<evidence type="ECO:0000313" key="2">
    <source>
        <dbReference type="Ensembl" id="ENSCVAP00000001327.1"/>
    </source>
</evidence>
<keyword evidence="1" id="KW-1133">Transmembrane helix</keyword>
<dbReference type="PANTHER" id="PTHR15573">
    <property type="entry name" value="G-PROTEIN COUPLED RECEPTOR 160-RELATED"/>
    <property type="match status" value="1"/>
</dbReference>
<sequence>MLPAMSSSLENSQTGRLLAILEEWDKSSDQHTDNTKMYFLLLFIKFGLETVVLYACNPKKYKYFLSVFGLSIVLADFLLACLMGAALVLGAEKSLASPCFLLANASTAYGALPLPIMLLGFVDYCLDDILMSNHSVFWKTLRNVILTLLVWVVAVNYSFHSSYVEPVELESMTGKVLVCEVTESSLISAFILGLFTLSLLTLVPFWLRAPQWVREVDESLEAREKQRNVGSDLFLISIWNPKPLINARLEEHLDNRLMNLSLWLTKLLRFLFFWTPHLVMSACCMIFGFGLPAYLGFNLLWLECSNGLLVGLVFWAKCNTKGAYSSLPENVFLWHVYWDLSRDIQPVLPVAVLNPSCKKKNISLNV</sequence>
<feature type="transmembrane region" description="Helical" evidence="1">
    <location>
        <begin position="184"/>
        <end position="207"/>
    </location>
</feature>
<dbReference type="AlphaFoldDB" id="A0A3Q2C9E9"/>
<proteinExistence type="predicted"/>
<feature type="transmembrane region" description="Helical" evidence="1">
    <location>
        <begin position="101"/>
        <end position="122"/>
    </location>
</feature>
<feature type="transmembrane region" description="Helical" evidence="1">
    <location>
        <begin position="267"/>
        <end position="289"/>
    </location>
</feature>
<dbReference type="Proteomes" id="UP000265020">
    <property type="component" value="Unassembled WGS sequence"/>
</dbReference>
<dbReference type="GeneTree" id="ENSGT00940000171598"/>
<reference evidence="2" key="2">
    <citation type="submission" date="2025-09" db="UniProtKB">
        <authorList>
            <consortium name="Ensembl"/>
        </authorList>
    </citation>
    <scope>IDENTIFICATION</scope>
</reference>
<dbReference type="Ensembl" id="ENSCVAT00000013597.1">
    <property type="protein sequence ID" value="ENSCVAP00000001327.1"/>
    <property type="gene ID" value="ENSCVAG00000002296.1"/>
</dbReference>
<dbReference type="GO" id="GO:0005886">
    <property type="term" value="C:plasma membrane"/>
    <property type="evidence" value="ECO:0007669"/>
    <property type="project" value="TreeGrafter"/>
</dbReference>
<feature type="transmembrane region" description="Helical" evidence="1">
    <location>
        <begin position="37"/>
        <end position="56"/>
    </location>
</feature>
<feature type="transmembrane region" description="Helical" evidence="1">
    <location>
        <begin position="295"/>
        <end position="316"/>
    </location>
</feature>
<organism evidence="2 3">
    <name type="scientific">Cyprinodon variegatus</name>
    <name type="common">Sheepshead minnow</name>
    <dbReference type="NCBI Taxonomy" id="28743"/>
    <lineage>
        <taxon>Eukaryota</taxon>
        <taxon>Metazoa</taxon>
        <taxon>Chordata</taxon>
        <taxon>Craniata</taxon>
        <taxon>Vertebrata</taxon>
        <taxon>Euteleostomi</taxon>
        <taxon>Actinopterygii</taxon>
        <taxon>Neopterygii</taxon>
        <taxon>Teleostei</taxon>
        <taxon>Neoteleostei</taxon>
        <taxon>Acanthomorphata</taxon>
        <taxon>Ovalentaria</taxon>
        <taxon>Atherinomorphae</taxon>
        <taxon>Cyprinodontiformes</taxon>
        <taxon>Cyprinodontidae</taxon>
        <taxon>Cyprinodon</taxon>
    </lineage>
</organism>
<dbReference type="RefSeq" id="XP_015233232.1">
    <property type="nucleotide sequence ID" value="XM_015377746.1"/>
</dbReference>
<dbReference type="OrthoDB" id="8538408at2759"/>
<feature type="transmembrane region" description="Helical" evidence="1">
    <location>
        <begin position="143"/>
        <end position="164"/>
    </location>
</feature>
<reference evidence="2" key="1">
    <citation type="submission" date="2025-08" db="UniProtKB">
        <authorList>
            <consortium name="Ensembl"/>
        </authorList>
    </citation>
    <scope>IDENTIFICATION</scope>
</reference>
<dbReference type="InterPro" id="IPR042353">
    <property type="entry name" value="GPR160"/>
</dbReference>
<dbReference type="GO" id="GO:0043235">
    <property type="term" value="C:receptor complex"/>
    <property type="evidence" value="ECO:0007669"/>
    <property type="project" value="TreeGrafter"/>
</dbReference>
<protein>
    <submittedName>
        <fullName evidence="2">Uncharacterized LOC107086655</fullName>
    </submittedName>
</protein>
<accession>A0A3Q2C9E9</accession>
<name>A0A3Q2C9E9_CYPVA</name>
<keyword evidence="3" id="KW-1185">Reference proteome</keyword>
<feature type="transmembrane region" description="Helical" evidence="1">
    <location>
        <begin position="63"/>
        <end position="89"/>
    </location>
</feature>
<dbReference type="KEGG" id="cvg:107086655"/>